<accession>A0A1F6A1F8</accession>
<dbReference type="InterPro" id="IPR055173">
    <property type="entry name" value="NrdR-like_N"/>
</dbReference>
<dbReference type="AlphaFoldDB" id="A0A1F6A1F8"/>
<proteinExistence type="inferred from homology"/>
<dbReference type="PANTHER" id="PTHR30455">
    <property type="entry name" value="TRANSCRIPTIONAL REPRESSOR NRDR"/>
    <property type="match status" value="1"/>
</dbReference>
<comment type="caution">
    <text evidence="7">Lacks conserved residue(s) required for the propagation of feature annotation.</text>
</comment>
<dbReference type="Pfam" id="PF22811">
    <property type="entry name" value="Zn_ribbon_NrdR"/>
    <property type="match status" value="1"/>
</dbReference>
<evidence type="ECO:0000256" key="6">
    <source>
        <dbReference type="ARBA" id="ARBA00023163"/>
    </source>
</evidence>
<dbReference type="GO" id="GO:0045892">
    <property type="term" value="P:negative regulation of DNA-templated transcription"/>
    <property type="evidence" value="ECO:0007669"/>
    <property type="project" value="UniProtKB-UniRule"/>
</dbReference>
<keyword evidence="1 7" id="KW-0678">Repressor</keyword>
<evidence type="ECO:0000256" key="1">
    <source>
        <dbReference type="ARBA" id="ARBA00022491"/>
    </source>
</evidence>
<feature type="domain" description="ATP-cone" evidence="8">
    <location>
        <begin position="47"/>
        <end position="137"/>
    </location>
</feature>
<evidence type="ECO:0000256" key="2">
    <source>
        <dbReference type="ARBA" id="ARBA00022741"/>
    </source>
</evidence>
<comment type="similarity">
    <text evidence="7">Belongs to the NrdR family.</text>
</comment>
<dbReference type="GO" id="GO:0005524">
    <property type="term" value="F:ATP binding"/>
    <property type="evidence" value="ECO:0007669"/>
    <property type="project" value="UniProtKB-UniRule"/>
</dbReference>
<name>A0A1F6A1F8_9BACT</name>
<dbReference type="Proteomes" id="UP000177871">
    <property type="component" value="Unassembled WGS sequence"/>
</dbReference>
<dbReference type="InterPro" id="IPR003796">
    <property type="entry name" value="RNR_NrdR-like"/>
</dbReference>
<reference evidence="9 10" key="1">
    <citation type="journal article" date="2016" name="Nat. Commun.">
        <title>Thousands of microbial genomes shed light on interconnected biogeochemical processes in an aquifer system.</title>
        <authorList>
            <person name="Anantharaman K."/>
            <person name="Brown C.T."/>
            <person name="Hug L.A."/>
            <person name="Sharon I."/>
            <person name="Castelle C.J."/>
            <person name="Probst A.J."/>
            <person name="Thomas B.C."/>
            <person name="Singh A."/>
            <person name="Wilkins M.J."/>
            <person name="Karaoz U."/>
            <person name="Brodie E.L."/>
            <person name="Williams K.H."/>
            <person name="Hubbard S.S."/>
            <person name="Banfield J.F."/>
        </authorList>
    </citation>
    <scope>NUCLEOTIDE SEQUENCE [LARGE SCALE GENOMIC DNA]</scope>
</reference>
<evidence type="ECO:0000256" key="5">
    <source>
        <dbReference type="ARBA" id="ARBA00023125"/>
    </source>
</evidence>
<protein>
    <recommendedName>
        <fullName evidence="7">Transcriptional repressor NrdR</fullName>
    </recommendedName>
</protein>
<evidence type="ECO:0000313" key="10">
    <source>
        <dbReference type="Proteomes" id="UP000177871"/>
    </source>
</evidence>
<evidence type="ECO:0000256" key="3">
    <source>
        <dbReference type="ARBA" id="ARBA00022840"/>
    </source>
</evidence>
<dbReference type="NCBIfam" id="TIGR00244">
    <property type="entry name" value="transcriptional regulator NrdR"/>
    <property type="match status" value="1"/>
</dbReference>
<dbReference type="STRING" id="1798381.A2721_01710"/>
<keyword evidence="4 7" id="KW-0805">Transcription regulation</keyword>
<dbReference type="GO" id="GO:0008270">
    <property type="term" value="F:zinc ion binding"/>
    <property type="evidence" value="ECO:0007669"/>
    <property type="project" value="InterPro"/>
</dbReference>
<dbReference type="InterPro" id="IPR005144">
    <property type="entry name" value="ATP-cone_dom"/>
</dbReference>
<evidence type="ECO:0000256" key="7">
    <source>
        <dbReference type="HAMAP-Rule" id="MF_00440"/>
    </source>
</evidence>
<keyword evidence="2 7" id="KW-0547">Nucleotide-binding</keyword>
<dbReference type="PROSITE" id="PS51161">
    <property type="entry name" value="ATP_CONE"/>
    <property type="match status" value="1"/>
</dbReference>
<dbReference type="GO" id="GO:0003677">
    <property type="term" value="F:DNA binding"/>
    <property type="evidence" value="ECO:0007669"/>
    <property type="project" value="UniProtKB-KW"/>
</dbReference>
<dbReference type="EMBL" id="MFJK01000014">
    <property type="protein sequence ID" value="OGG18485.1"/>
    <property type="molecule type" value="Genomic_DNA"/>
</dbReference>
<sequence>MKCPYCGSEETDVLETRDGEESTRRRRECQKCTKRFTTYERVENVDLVILKKDGRREKFDREKLRRGIVKATEKRPISTELIGSIVAEIEQELRNRDGVEVSSKTIGNLVLKKLKKIDKVAYVRFASVYLDFGDLADFEKVIEKLT</sequence>
<dbReference type="Pfam" id="PF03477">
    <property type="entry name" value="ATP-cone"/>
    <property type="match status" value="1"/>
</dbReference>
<keyword evidence="6 7" id="KW-0804">Transcription</keyword>
<comment type="caution">
    <text evidence="9">The sequence shown here is derived from an EMBL/GenBank/DDBJ whole genome shotgun (WGS) entry which is preliminary data.</text>
</comment>
<evidence type="ECO:0000256" key="4">
    <source>
        <dbReference type="ARBA" id="ARBA00023015"/>
    </source>
</evidence>
<organism evidence="9 10">
    <name type="scientific">Candidatus Gottesmanbacteria bacterium RIFCSPHIGHO2_01_FULL_47_48</name>
    <dbReference type="NCBI Taxonomy" id="1798381"/>
    <lineage>
        <taxon>Bacteria</taxon>
        <taxon>Candidatus Gottesmaniibacteriota</taxon>
    </lineage>
</organism>
<dbReference type="HAMAP" id="MF_00440">
    <property type="entry name" value="NrdR"/>
    <property type="match status" value="1"/>
</dbReference>
<gene>
    <name evidence="7" type="primary">nrdR</name>
    <name evidence="9" type="ORF">A2721_01710</name>
</gene>
<evidence type="ECO:0000313" key="9">
    <source>
        <dbReference type="EMBL" id="OGG18485.1"/>
    </source>
</evidence>
<keyword evidence="3 7" id="KW-0067">ATP-binding</keyword>
<evidence type="ECO:0000259" key="8">
    <source>
        <dbReference type="PROSITE" id="PS51161"/>
    </source>
</evidence>
<dbReference type="PANTHER" id="PTHR30455:SF2">
    <property type="entry name" value="TRANSCRIPTIONAL REPRESSOR NRDR"/>
    <property type="match status" value="1"/>
</dbReference>
<comment type="function">
    <text evidence="7">Negatively regulates transcription of bacterial ribonucleotide reductase nrd genes and operons by binding to NrdR-boxes.</text>
</comment>
<keyword evidence="5 7" id="KW-0238">DNA-binding</keyword>